<evidence type="ECO:0000256" key="4">
    <source>
        <dbReference type="ARBA" id="ARBA00022692"/>
    </source>
</evidence>
<dbReference type="CDD" id="cd06261">
    <property type="entry name" value="TM_PBP2"/>
    <property type="match status" value="1"/>
</dbReference>
<feature type="transmembrane region" description="Helical" evidence="7">
    <location>
        <begin position="149"/>
        <end position="168"/>
    </location>
</feature>
<dbReference type="PANTHER" id="PTHR30151">
    <property type="entry name" value="ALKANE SULFONATE ABC TRANSPORTER-RELATED, MEMBRANE SUBUNIT"/>
    <property type="match status" value="1"/>
</dbReference>
<feature type="transmembrane region" description="Helical" evidence="7">
    <location>
        <begin position="22"/>
        <end position="46"/>
    </location>
</feature>
<evidence type="ECO:0000256" key="5">
    <source>
        <dbReference type="ARBA" id="ARBA00022989"/>
    </source>
</evidence>
<dbReference type="RefSeq" id="WP_003446480.1">
    <property type="nucleotide sequence ID" value="NZ_ANZB01000011.1"/>
</dbReference>
<accession>A0A0H3J5Y2</accession>
<evidence type="ECO:0000313" key="9">
    <source>
        <dbReference type="EMBL" id="AJA53414.1"/>
    </source>
</evidence>
<keyword evidence="6 7" id="KW-0472">Membrane</keyword>
<keyword evidence="5 7" id="KW-1133">Transmembrane helix</keyword>
<evidence type="ECO:0000313" key="11">
    <source>
        <dbReference type="Proteomes" id="UP000028042"/>
    </source>
</evidence>
<reference evidence="10 11" key="3">
    <citation type="journal article" name="Genome Announc.">
        <title>Improved Draft Genome Sequence of Clostridium pasteurianum Strain ATCC 6013 (DSM 525) Using a Hybrid Next-Generation Sequencing Approach.</title>
        <authorList>
            <person name="Pyne M.E."/>
            <person name="Utturkar S."/>
            <person name="Brown S.D."/>
            <person name="Moo-Young M."/>
            <person name="Chung D.A."/>
            <person name="Chou C.P."/>
        </authorList>
    </citation>
    <scope>NUCLEOTIDE SEQUENCE [LARGE SCALE GENOMIC DNA]</scope>
    <source>
        <strain evidence="10 11">ATCC 6013</strain>
    </source>
</reference>
<evidence type="ECO:0000256" key="7">
    <source>
        <dbReference type="RuleBase" id="RU363032"/>
    </source>
</evidence>
<feature type="transmembrane region" description="Helical" evidence="7">
    <location>
        <begin position="214"/>
        <end position="234"/>
    </location>
</feature>
<evidence type="ECO:0000313" key="12">
    <source>
        <dbReference type="Proteomes" id="UP000030905"/>
    </source>
</evidence>
<dbReference type="AlphaFoldDB" id="A0A0H3J5Y2"/>
<feature type="transmembrane region" description="Helical" evidence="7">
    <location>
        <begin position="124"/>
        <end position="143"/>
    </location>
</feature>
<keyword evidence="12" id="KW-1185">Reference proteome</keyword>
<dbReference type="Pfam" id="PF00528">
    <property type="entry name" value="BPD_transp_1"/>
    <property type="match status" value="1"/>
</dbReference>
<dbReference type="PATRIC" id="fig|1262449.3.peg.2999"/>
<dbReference type="eggNOG" id="COG0600">
    <property type="taxonomic scope" value="Bacteria"/>
</dbReference>
<feature type="transmembrane region" description="Helical" evidence="7">
    <location>
        <begin position="246"/>
        <end position="266"/>
    </location>
</feature>
<dbReference type="KEGG" id="cpat:CLPA_c33600"/>
<feature type="transmembrane region" description="Helical" evidence="7">
    <location>
        <begin position="91"/>
        <end position="112"/>
    </location>
</feature>
<name>A0A0H3J5Y2_CLOPA</name>
<comment type="subcellular location">
    <subcellularLocation>
        <location evidence="1 7">Cell membrane</location>
        <topology evidence="1 7">Multi-pass membrane protein</topology>
    </subcellularLocation>
</comment>
<protein>
    <submittedName>
        <fullName evidence="10">ABC-type transporter, integral membrane subunit</fullName>
    </submittedName>
    <submittedName>
        <fullName evidence="9">Putative ABC transporter permease protein BAB2</fullName>
    </submittedName>
</protein>
<evidence type="ECO:0000256" key="2">
    <source>
        <dbReference type="ARBA" id="ARBA00022448"/>
    </source>
</evidence>
<reference evidence="9 12" key="1">
    <citation type="journal article" date="2015" name="Genome Announc.">
        <title>Complete Genome Sequence of the Nitrogen-Fixing and Solvent-Producing Clostridium pasteurianum DSM 525.</title>
        <authorList>
            <person name="Poehlein A."/>
            <person name="Grosse-Honebrink A."/>
            <person name="Zhang Y."/>
            <person name="Minton N.P."/>
            <person name="Daniel R."/>
        </authorList>
    </citation>
    <scope>NUCLEOTIDE SEQUENCE [LARGE SCALE GENOMIC DNA]</scope>
    <source>
        <strain evidence="9">DSM 525</strain>
        <strain evidence="12">DSM 525 / ATCC 6013</strain>
    </source>
</reference>
<dbReference type="InterPro" id="IPR000515">
    <property type="entry name" value="MetI-like"/>
</dbReference>
<dbReference type="EMBL" id="JPGY02000001">
    <property type="protein sequence ID" value="KRU14561.1"/>
    <property type="molecule type" value="Genomic_DNA"/>
</dbReference>
<organism evidence="9 12">
    <name type="scientific">Clostridium pasteurianum DSM 525 = ATCC 6013</name>
    <dbReference type="NCBI Taxonomy" id="1262449"/>
    <lineage>
        <taxon>Bacteria</taxon>
        <taxon>Bacillati</taxon>
        <taxon>Bacillota</taxon>
        <taxon>Clostridia</taxon>
        <taxon>Eubacteriales</taxon>
        <taxon>Clostridiaceae</taxon>
        <taxon>Clostridium</taxon>
    </lineage>
</organism>
<feature type="domain" description="ABC transmembrane type-1" evidence="8">
    <location>
        <begin position="83"/>
        <end position="263"/>
    </location>
</feature>
<reference evidence="10" key="2">
    <citation type="submission" date="2015-10" db="EMBL/GenBank/DDBJ databases">
        <title>Improved Draft Genome Sequence of Clostridium pasteurianum Strain ATCC 6013 (DSM 525) Using a Hybrid Next-Generation Sequencing Approach.</title>
        <authorList>
            <person name="Pyne M.E."/>
            <person name="Utturkar S.M."/>
            <person name="Brown S.D."/>
            <person name="Moo-Young M."/>
            <person name="Chung D.A."/>
            <person name="Chou P.C."/>
        </authorList>
    </citation>
    <scope>NUCLEOTIDE SEQUENCE</scope>
    <source>
        <strain evidence="10">ATCC 6013</strain>
    </source>
</reference>
<evidence type="ECO:0000313" key="10">
    <source>
        <dbReference type="EMBL" id="KRU14561.1"/>
    </source>
</evidence>
<dbReference type="GO" id="GO:0055085">
    <property type="term" value="P:transmembrane transport"/>
    <property type="evidence" value="ECO:0007669"/>
    <property type="project" value="InterPro"/>
</dbReference>
<evidence type="ECO:0000256" key="1">
    <source>
        <dbReference type="ARBA" id="ARBA00004651"/>
    </source>
</evidence>
<sequence>MNQTLDNSVKLSKSKKLENESIVFKIINLIFGLRQLLGIAIFLALWEIVPRIGLVDSNFLPPFSVVLETFFQMLFSGELIENISVSLKRSLMGFSLGIVLAIPLGLIIGSFKKIEFYVDPLLQLFRQTSTLALLPVFLLFFGIGETSKVAIVFWGVWSAILLNTINGVKNVDTNLIKAARSMASPQLTIFMKVILPSAFPSIITGIRISATSSILVLIAAEMMGASSGLGFLLYDTQMKYQIPKMYASIITMSLIGLIVNYIIVAFEKRICVWKPEN</sequence>
<keyword evidence="3" id="KW-1003">Cell membrane</keyword>
<keyword evidence="4 7" id="KW-0812">Transmembrane</keyword>
<proteinExistence type="inferred from homology"/>
<dbReference type="Proteomes" id="UP000030905">
    <property type="component" value="Chromosome"/>
</dbReference>
<dbReference type="GeneID" id="93075464"/>
<gene>
    <name evidence="9" type="ORF">CLPA_c33600</name>
    <name evidence="10" type="ORF">CP6013_03820</name>
</gene>
<evidence type="ECO:0000256" key="6">
    <source>
        <dbReference type="ARBA" id="ARBA00023136"/>
    </source>
</evidence>
<dbReference type="Gene3D" id="1.10.3720.10">
    <property type="entry name" value="MetI-like"/>
    <property type="match status" value="1"/>
</dbReference>
<dbReference type="GO" id="GO:0005886">
    <property type="term" value="C:plasma membrane"/>
    <property type="evidence" value="ECO:0007669"/>
    <property type="project" value="UniProtKB-SubCell"/>
</dbReference>
<dbReference type="PANTHER" id="PTHR30151:SF0">
    <property type="entry name" value="ABC TRANSPORTER PERMEASE PROTEIN MJ0413-RELATED"/>
    <property type="match status" value="1"/>
</dbReference>
<evidence type="ECO:0000256" key="3">
    <source>
        <dbReference type="ARBA" id="ARBA00022475"/>
    </source>
</evidence>
<dbReference type="SUPFAM" id="SSF161098">
    <property type="entry name" value="MetI-like"/>
    <property type="match status" value="1"/>
</dbReference>
<dbReference type="InterPro" id="IPR035906">
    <property type="entry name" value="MetI-like_sf"/>
</dbReference>
<feature type="transmembrane region" description="Helical" evidence="7">
    <location>
        <begin position="189"/>
        <end position="208"/>
    </location>
</feature>
<evidence type="ECO:0000259" key="8">
    <source>
        <dbReference type="PROSITE" id="PS50928"/>
    </source>
</evidence>
<comment type="similarity">
    <text evidence="7">Belongs to the binding-protein-dependent transport system permease family.</text>
</comment>
<dbReference type="PROSITE" id="PS50928">
    <property type="entry name" value="ABC_TM1"/>
    <property type="match status" value="1"/>
</dbReference>
<dbReference type="Proteomes" id="UP000028042">
    <property type="component" value="Unassembled WGS sequence"/>
</dbReference>
<dbReference type="KEGG" id="cpae:CPAST_c33600"/>
<dbReference type="EMBL" id="CP009268">
    <property type="protein sequence ID" value="AJA53414.1"/>
    <property type="molecule type" value="Genomic_DNA"/>
</dbReference>
<keyword evidence="2 7" id="KW-0813">Transport</keyword>